<gene>
    <name evidence="1" type="ORF">CSSPJE1EN2_LOCUS11862</name>
</gene>
<evidence type="ECO:0000313" key="1">
    <source>
        <dbReference type="EMBL" id="CAK9869016.1"/>
    </source>
</evidence>
<reference evidence="1" key="1">
    <citation type="submission" date="2024-03" db="EMBL/GenBank/DDBJ databases">
        <authorList>
            <consortium name="ELIXIR-Norway"/>
            <consortium name="Elixir Norway"/>
        </authorList>
    </citation>
    <scope>NUCLEOTIDE SEQUENCE</scope>
</reference>
<proteinExistence type="predicted"/>
<dbReference type="Proteomes" id="UP001497522">
    <property type="component" value="Chromosome 18"/>
</dbReference>
<name>A0ABP1B1Y7_9BRYO</name>
<sequence>MGSTSTAPGSGTVSTSTGGLIVAGGAIAVLATGKLLRYVLYGTGQTSTAANPGAQITVTATHPGVQVQNNEIVPSASSGRTDGPATDVVAFVPAPANNEVQVQIVVETPPFRSGHPTAAQNAMADVFTTTYRMMLDYIFSAFTSGTA</sequence>
<protein>
    <submittedName>
        <fullName evidence="1">Uncharacterized protein</fullName>
    </submittedName>
</protein>
<evidence type="ECO:0000313" key="2">
    <source>
        <dbReference type="Proteomes" id="UP001497522"/>
    </source>
</evidence>
<keyword evidence="2" id="KW-1185">Reference proteome</keyword>
<dbReference type="EMBL" id="OZ023719">
    <property type="protein sequence ID" value="CAK9869016.1"/>
    <property type="molecule type" value="Genomic_DNA"/>
</dbReference>
<accession>A0ABP1B1Y7</accession>
<organism evidence="1 2">
    <name type="scientific">Sphagnum jensenii</name>
    <dbReference type="NCBI Taxonomy" id="128206"/>
    <lineage>
        <taxon>Eukaryota</taxon>
        <taxon>Viridiplantae</taxon>
        <taxon>Streptophyta</taxon>
        <taxon>Embryophyta</taxon>
        <taxon>Bryophyta</taxon>
        <taxon>Sphagnophytina</taxon>
        <taxon>Sphagnopsida</taxon>
        <taxon>Sphagnales</taxon>
        <taxon>Sphagnaceae</taxon>
        <taxon>Sphagnum</taxon>
    </lineage>
</organism>